<sequence length="127" mass="14871">MDLEIVGRHALFFDDDSMATFVNSATALVDWNGLFIDRYNVRHLLSFPPPRLKRRRPNSDDPDLELELDHERYLDLPVDLPAESTSPYPDENGNDEKIRRNLRLSIVYLVGEEIRSSNIRDLQFSRR</sequence>
<dbReference type="Proteomes" id="UP001558713">
    <property type="component" value="Unassembled WGS sequence"/>
</dbReference>
<dbReference type="InterPro" id="IPR019147">
    <property type="entry name" value="SWAP_N_domain"/>
</dbReference>
<evidence type="ECO:0000313" key="6">
    <source>
        <dbReference type="EMBL" id="KAL1216906.1"/>
    </source>
</evidence>
<protein>
    <recommendedName>
        <fullName evidence="5">Suppressor of white apricot N-terminal domain-containing protein</fullName>
    </recommendedName>
</protein>
<dbReference type="PANTHER" id="PTHR13161:SF15">
    <property type="entry name" value="SPLICING FACTOR, SUPPRESSOR OF WHITE-APRICOT HOMOLOG"/>
    <property type="match status" value="1"/>
</dbReference>
<comment type="caution">
    <text evidence="6">The sequence shown here is derived from an EMBL/GenBank/DDBJ whole genome shotgun (WGS) entry which is preliminary data.</text>
</comment>
<evidence type="ECO:0000259" key="5">
    <source>
        <dbReference type="SMART" id="SM01141"/>
    </source>
</evidence>
<dbReference type="GO" id="GO:0003723">
    <property type="term" value="F:RNA binding"/>
    <property type="evidence" value="ECO:0007669"/>
    <property type="project" value="UniProtKB-KW"/>
</dbReference>
<dbReference type="InterPro" id="IPR040397">
    <property type="entry name" value="SWAP"/>
</dbReference>
<feature type="domain" description="Suppressor of white apricot N-terminal" evidence="5">
    <location>
        <begin position="1"/>
        <end position="114"/>
    </location>
</feature>
<keyword evidence="1" id="KW-0507">mRNA processing</keyword>
<organism evidence="6 7">
    <name type="scientific">Cardamine amara subsp. amara</name>
    <dbReference type="NCBI Taxonomy" id="228776"/>
    <lineage>
        <taxon>Eukaryota</taxon>
        <taxon>Viridiplantae</taxon>
        <taxon>Streptophyta</taxon>
        <taxon>Embryophyta</taxon>
        <taxon>Tracheophyta</taxon>
        <taxon>Spermatophyta</taxon>
        <taxon>Magnoliopsida</taxon>
        <taxon>eudicotyledons</taxon>
        <taxon>Gunneridae</taxon>
        <taxon>Pentapetalae</taxon>
        <taxon>rosids</taxon>
        <taxon>malvids</taxon>
        <taxon>Brassicales</taxon>
        <taxon>Brassicaceae</taxon>
        <taxon>Cardamineae</taxon>
        <taxon>Cardamine</taxon>
    </lineage>
</organism>
<dbReference type="PANTHER" id="PTHR13161">
    <property type="entry name" value="SPLICING FACTOR SUPPRESSOR OF WHITE APRICOT"/>
    <property type="match status" value="1"/>
</dbReference>
<gene>
    <name evidence="6" type="ORF">V5N11_011082</name>
</gene>
<evidence type="ECO:0000313" key="7">
    <source>
        <dbReference type="Proteomes" id="UP001558713"/>
    </source>
</evidence>
<reference evidence="6 7" key="1">
    <citation type="submission" date="2024-04" db="EMBL/GenBank/DDBJ databases">
        <title>Genome assembly C_amara_ONT_v2.</title>
        <authorList>
            <person name="Yant L."/>
            <person name="Moore C."/>
            <person name="Slenker M."/>
        </authorList>
    </citation>
    <scope>NUCLEOTIDE SEQUENCE [LARGE SCALE GENOMIC DNA]</scope>
    <source>
        <tissue evidence="6">Leaf</tissue>
    </source>
</reference>
<dbReference type="SMART" id="SM01141">
    <property type="entry name" value="DRY_EERY"/>
    <property type="match status" value="1"/>
</dbReference>
<accession>A0ABD1BET9</accession>
<dbReference type="GO" id="GO:0008380">
    <property type="term" value="P:RNA splicing"/>
    <property type="evidence" value="ECO:0007669"/>
    <property type="project" value="UniProtKB-KW"/>
</dbReference>
<dbReference type="GO" id="GO:0006397">
    <property type="term" value="P:mRNA processing"/>
    <property type="evidence" value="ECO:0007669"/>
    <property type="project" value="UniProtKB-KW"/>
</dbReference>
<dbReference type="Pfam" id="PF09750">
    <property type="entry name" value="DRY_EERY"/>
    <property type="match status" value="1"/>
</dbReference>
<evidence type="ECO:0000256" key="2">
    <source>
        <dbReference type="ARBA" id="ARBA00022737"/>
    </source>
</evidence>
<keyword evidence="7" id="KW-1185">Reference proteome</keyword>
<keyword evidence="3" id="KW-0694">RNA-binding</keyword>
<dbReference type="EMBL" id="JBANAX010000256">
    <property type="protein sequence ID" value="KAL1216906.1"/>
    <property type="molecule type" value="Genomic_DNA"/>
</dbReference>
<keyword evidence="2" id="KW-0677">Repeat</keyword>
<name>A0ABD1BET9_CARAN</name>
<evidence type="ECO:0000256" key="1">
    <source>
        <dbReference type="ARBA" id="ARBA00022664"/>
    </source>
</evidence>
<dbReference type="AlphaFoldDB" id="A0ABD1BET9"/>
<keyword evidence="4" id="KW-0508">mRNA splicing</keyword>
<evidence type="ECO:0000256" key="3">
    <source>
        <dbReference type="ARBA" id="ARBA00022884"/>
    </source>
</evidence>
<proteinExistence type="predicted"/>
<evidence type="ECO:0000256" key="4">
    <source>
        <dbReference type="ARBA" id="ARBA00023187"/>
    </source>
</evidence>